<evidence type="ECO:0000256" key="2">
    <source>
        <dbReference type="ARBA" id="ARBA00022694"/>
    </source>
</evidence>
<dbReference type="InterPro" id="IPR002616">
    <property type="entry name" value="tRNA_ribo_trans-like"/>
</dbReference>
<feature type="domain" description="tRNA-guanine(15) transglycosylase-like" evidence="6">
    <location>
        <begin position="15"/>
        <end position="412"/>
    </location>
</feature>
<evidence type="ECO:0000256" key="3">
    <source>
        <dbReference type="ARBA" id="ARBA00022723"/>
    </source>
</evidence>
<comment type="caution">
    <text evidence="7">The sequence shown here is derived from an EMBL/GenBank/DDBJ whole genome shotgun (WGS) entry which is preliminary data.</text>
</comment>
<dbReference type="PANTHER" id="PTHR46064:SF1">
    <property type="entry name" value="QUEUINE TRNA-RIBOSYLTRANSFERASE ACCESSORY SUBUNIT 2"/>
    <property type="match status" value="1"/>
</dbReference>
<keyword evidence="2 5" id="KW-0819">tRNA processing</keyword>
<feature type="binding site" evidence="5">
    <location>
        <position position="349"/>
    </location>
    <ligand>
        <name>Zn(2+)</name>
        <dbReference type="ChEBI" id="CHEBI:29105"/>
    </ligand>
</feature>
<evidence type="ECO:0000256" key="5">
    <source>
        <dbReference type="HAMAP-Rule" id="MF_03043"/>
    </source>
</evidence>
<sequence length="417" mass="46839">MSLSFCLHPLTGSTQGRLGTLKLSKTDPSTDSQLPECIETPTCIVPTQRGTVPHVTPDHFNTIPGLGAVVMFAEHLVEQRSHPVLRYSNTSDPSTGGDGHHFFNLAHHWLCLDMRDPRQQHQAAHHSNKFYRAETISGVKPVTLEDYLDLVRALQPEMFVALADDLNSLDETEGRFKRSVGRTLQWLDQCLAQRPNPTTGVWGVLKGGPLLDQRIFSAQQTATRPVDGFLLNDLSLAKDVALQQEWIKTSVAHLPLDKPRMVYGMDHPFSILDAVSKGIDVFDSYYAKRLAENGQAIAFHLDESTLKSKSDAEVTSASADGNNSTKLPLTRDLNDPVYKADFTPLDRMCSCYACAHYTRAYLHHLFITEEMLGKVLLMIHNLTLFADFFKYIRQSIQQGTFDQQVSRFKDTYDSYSH</sequence>
<evidence type="ECO:0000313" key="7">
    <source>
        <dbReference type="EMBL" id="KAJ1959851.1"/>
    </source>
</evidence>
<dbReference type="PANTHER" id="PTHR46064">
    <property type="entry name" value="QUEUINE TRNA-RIBOSYLTRANSFERASE ACCESSORY SUBUNIT 2"/>
    <property type="match status" value="1"/>
</dbReference>
<gene>
    <name evidence="7" type="ORF">IWQ62_004449</name>
</gene>
<dbReference type="Pfam" id="PF01702">
    <property type="entry name" value="TGT"/>
    <property type="match status" value="1"/>
</dbReference>
<evidence type="ECO:0000256" key="4">
    <source>
        <dbReference type="ARBA" id="ARBA00022833"/>
    </source>
</evidence>
<dbReference type="Gene3D" id="3.20.20.105">
    <property type="entry name" value="Queuine tRNA-ribosyltransferase-like"/>
    <property type="match status" value="1"/>
</dbReference>
<name>A0A9W8AME1_9FUNG</name>
<dbReference type="OrthoDB" id="27601at2759"/>
<dbReference type="HAMAP" id="MF_03043">
    <property type="entry name" value="QTRT2"/>
    <property type="match status" value="1"/>
</dbReference>
<dbReference type="EMBL" id="JANBPY010001483">
    <property type="protein sequence ID" value="KAJ1959851.1"/>
    <property type="molecule type" value="Genomic_DNA"/>
</dbReference>
<dbReference type="GO" id="GO:0008479">
    <property type="term" value="F:tRNA-guanosine(34) queuine transglycosylase activity"/>
    <property type="evidence" value="ECO:0007669"/>
    <property type="project" value="UniProtKB-UniRule"/>
</dbReference>
<keyword evidence="4 5" id="KW-0862">Zinc</keyword>
<keyword evidence="1 5" id="KW-0963">Cytoplasm</keyword>
<organism evidence="7 8">
    <name type="scientific">Dispira parvispora</name>
    <dbReference type="NCBI Taxonomy" id="1520584"/>
    <lineage>
        <taxon>Eukaryota</taxon>
        <taxon>Fungi</taxon>
        <taxon>Fungi incertae sedis</taxon>
        <taxon>Zoopagomycota</taxon>
        <taxon>Kickxellomycotina</taxon>
        <taxon>Dimargaritomycetes</taxon>
        <taxon>Dimargaritales</taxon>
        <taxon>Dimargaritaceae</taxon>
        <taxon>Dispira</taxon>
    </lineage>
</organism>
<dbReference type="GO" id="GO:0046872">
    <property type="term" value="F:metal ion binding"/>
    <property type="evidence" value="ECO:0007669"/>
    <property type="project" value="UniProtKB-KW"/>
</dbReference>
<evidence type="ECO:0000256" key="1">
    <source>
        <dbReference type="ARBA" id="ARBA00022490"/>
    </source>
</evidence>
<keyword evidence="3 5" id="KW-0479">Metal-binding</keyword>
<comment type="similarity">
    <text evidence="5">Belongs to the queuine tRNA-ribosyltransferase family. QTRT2 subfamily.</text>
</comment>
<protein>
    <recommendedName>
        <fullName evidence="5">Queuine tRNA-ribosyltransferase accessory subunit 2</fullName>
    </recommendedName>
    <alternativeName>
        <fullName evidence="5">Queuine tRNA-ribosyltransferase domain-containing protein 1</fullName>
    </alternativeName>
</protein>
<dbReference type="SUPFAM" id="SSF51713">
    <property type="entry name" value="tRNA-guanine transglycosylase"/>
    <property type="match status" value="1"/>
</dbReference>
<proteinExistence type="inferred from homology"/>
<dbReference type="GO" id="GO:0006400">
    <property type="term" value="P:tRNA modification"/>
    <property type="evidence" value="ECO:0007669"/>
    <property type="project" value="InterPro"/>
</dbReference>
<comment type="function">
    <text evidence="5">Non-catalytic subunit of the queuine tRNA-ribosyltransferase (TGT) that catalyzes the base-exchange of a guanine (G) residue with queuine (Q) at position 34 (anticodon wobble position) in tRNAs with GU(N) anticodons (tRNA-Asp, -Asn, -His and -Tyr), resulting in the hypermodified nucleoside queuosine (7-(((4,5-cis-dihydroxy-2-cyclopenten-1-yl)amino)methyl)-7-deazaguanosine).</text>
</comment>
<dbReference type="InterPro" id="IPR050852">
    <property type="entry name" value="Queuine_tRNA-ribosyltrfase"/>
</dbReference>
<comment type="subunit">
    <text evidence="5">Heterodimer of a catalytic subunit and an accessory subunit.</text>
</comment>
<feature type="binding site" evidence="5">
    <location>
        <position position="351"/>
    </location>
    <ligand>
        <name>Zn(2+)</name>
        <dbReference type="ChEBI" id="CHEBI:29105"/>
    </ligand>
</feature>
<accession>A0A9W8AME1</accession>
<feature type="binding site" evidence="5">
    <location>
        <position position="354"/>
    </location>
    <ligand>
        <name>Zn(2+)</name>
        <dbReference type="ChEBI" id="CHEBI:29105"/>
    </ligand>
</feature>
<keyword evidence="8" id="KW-1185">Reference proteome</keyword>
<comment type="subcellular location">
    <subcellularLocation>
        <location evidence="5">Cytoplasm</location>
    </subcellularLocation>
</comment>
<evidence type="ECO:0000313" key="8">
    <source>
        <dbReference type="Proteomes" id="UP001150925"/>
    </source>
</evidence>
<reference evidence="7" key="1">
    <citation type="submission" date="2022-07" db="EMBL/GenBank/DDBJ databases">
        <title>Phylogenomic reconstructions and comparative analyses of Kickxellomycotina fungi.</title>
        <authorList>
            <person name="Reynolds N.K."/>
            <person name="Stajich J.E."/>
            <person name="Barry K."/>
            <person name="Grigoriev I.V."/>
            <person name="Crous P."/>
            <person name="Smith M.E."/>
        </authorList>
    </citation>
    <scope>NUCLEOTIDE SEQUENCE</scope>
    <source>
        <strain evidence="7">RSA 1196</strain>
    </source>
</reference>
<dbReference type="InterPro" id="IPR028592">
    <property type="entry name" value="QTRTD1"/>
</dbReference>
<dbReference type="AlphaFoldDB" id="A0A9W8AME1"/>
<feature type="binding site" evidence="5">
    <location>
        <position position="380"/>
    </location>
    <ligand>
        <name>Zn(2+)</name>
        <dbReference type="ChEBI" id="CHEBI:29105"/>
    </ligand>
</feature>
<dbReference type="Proteomes" id="UP001150925">
    <property type="component" value="Unassembled WGS sequence"/>
</dbReference>
<comment type="cofactor">
    <cofactor evidence="5">
        <name>Zn(2+)</name>
        <dbReference type="ChEBI" id="CHEBI:29105"/>
    </cofactor>
    <text evidence="5">Binds 1 zinc ion per subunit.</text>
</comment>
<dbReference type="GO" id="GO:0005737">
    <property type="term" value="C:cytoplasm"/>
    <property type="evidence" value="ECO:0007669"/>
    <property type="project" value="UniProtKB-SubCell"/>
</dbReference>
<dbReference type="NCBIfam" id="TIGR00449">
    <property type="entry name" value="tgt_general"/>
    <property type="match status" value="1"/>
</dbReference>
<dbReference type="InterPro" id="IPR036511">
    <property type="entry name" value="TGT-like_sf"/>
</dbReference>
<evidence type="ECO:0000259" key="6">
    <source>
        <dbReference type="Pfam" id="PF01702"/>
    </source>
</evidence>